<dbReference type="InterPro" id="IPR026992">
    <property type="entry name" value="DIOX_N"/>
</dbReference>
<accession>A0A0C3V4X4</accession>
<dbReference type="InterPro" id="IPR044861">
    <property type="entry name" value="IPNS-like_FE2OG_OXY"/>
</dbReference>
<dbReference type="PaxDb" id="3880-AES66414"/>
<dbReference type="PANTHER" id="PTHR10209:SF672">
    <property type="entry name" value="2-OXOGLUTARATE-DEPENDENT DIOXYGENASE"/>
    <property type="match status" value="1"/>
</dbReference>
<organism evidence="8 10">
    <name type="scientific">Medicago truncatula</name>
    <name type="common">Barrel medic</name>
    <name type="synonym">Medicago tribuloides</name>
    <dbReference type="NCBI Taxonomy" id="3880"/>
    <lineage>
        <taxon>Eukaryota</taxon>
        <taxon>Viridiplantae</taxon>
        <taxon>Streptophyta</taxon>
        <taxon>Embryophyta</taxon>
        <taxon>Tracheophyta</taxon>
        <taxon>Spermatophyta</taxon>
        <taxon>Magnoliopsida</taxon>
        <taxon>eudicotyledons</taxon>
        <taxon>Gunneridae</taxon>
        <taxon>Pentapetalae</taxon>
        <taxon>rosids</taxon>
        <taxon>fabids</taxon>
        <taxon>Fabales</taxon>
        <taxon>Fabaceae</taxon>
        <taxon>Papilionoideae</taxon>
        <taxon>50 kb inversion clade</taxon>
        <taxon>NPAAA clade</taxon>
        <taxon>Hologalegina</taxon>
        <taxon>IRL clade</taxon>
        <taxon>Trifolieae</taxon>
        <taxon>Medicago</taxon>
    </lineage>
</organism>
<comment type="cofactor">
    <cofactor evidence="1">
        <name>Fe cation</name>
        <dbReference type="ChEBI" id="CHEBI:24875"/>
    </cofactor>
</comment>
<evidence type="ECO:0000259" key="7">
    <source>
        <dbReference type="PROSITE" id="PS51471"/>
    </source>
</evidence>
<dbReference type="PROSITE" id="PS51471">
    <property type="entry name" value="FE2OG_OXY"/>
    <property type="match status" value="1"/>
</dbReference>
<evidence type="ECO:0000313" key="9">
    <source>
        <dbReference type="EnsemblPlants" id="AES66414"/>
    </source>
</evidence>
<feature type="domain" description="Fe2OG dioxygenase" evidence="7">
    <location>
        <begin position="219"/>
        <end position="320"/>
    </location>
</feature>
<keyword evidence="3 6" id="KW-0479">Metal-binding</keyword>
<dbReference type="InterPro" id="IPR005123">
    <property type="entry name" value="Oxoglu/Fe-dep_dioxygenase_dom"/>
</dbReference>
<dbReference type="PANTHER" id="PTHR10209">
    <property type="entry name" value="OXIDOREDUCTASE, 2OG-FE II OXYGENASE FAMILY PROTEIN"/>
    <property type="match status" value="1"/>
</dbReference>
<evidence type="ECO:0000256" key="2">
    <source>
        <dbReference type="ARBA" id="ARBA00008056"/>
    </source>
</evidence>
<evidence type="ECO:0000256" key="4">
    <source>
        <dbReference type="ARBA" id="ARBA00023002"/>
    </source>
</evidence>
<dbReference type="ExpressionAtlas" id="G7IH10">
    <property type="expression patterns" value="differential"/>
</dbReference>
<dbReference type="EnsemblPlants" id="AES66414">
    <property type="protein sequence ID" value="AES66414"/>
    <property type="gene ID" value="MTR_2g069020"/>
</dbReference>
<dbReference type="OrthoDB" id="288590at2759"/>
<sequence length="392" mass="44037">MATITSDLAGNSQIYDRKSELKNFDESKVGVQGLVENGVTKVPRMFHCEQSNINDLSISESNLKLSIPTIDLTGIHDDPLLRDEVVRKVQNASEKWGFFQVINHGIPTHILDEMIKGTCRFHQQDAKARKEYYTRDLTKKVVYLSNFTLYQDQSADWRDTLAFFWEPHPPKAEELPKVCSDIVSEYSKEVKALGYSLFELLSEALGLNRFHLKEMGGAEKFFLLCHYYPPCPEPELTIGTTKHTDGSFMTILLQDHVGGLQVLHDNQWVDVPPSHGALVVNIGDLLKIVSNDKFTSVQHRVLAKHAGPRISIASLFRAHESEGMPKVIGPIKELLSKENLPIYRDTSLKEFLAHRFTNGIGFSALSTNRLVESGGHPGPHGWCSFTIARRAG</sequence>
<dbReference type="Pfam" id="PF03171">
    <property type="entry name" value="2OG-FeII_Oxy"/>
    <property type="match status" value="1"/>
</dbReference>
<protein>
    <submittedName>
        <fullName evidence="8">2OG-Fe(II) oxygenase family oxidoreductase</fullName>
    </submittedName>
</protein>
<evidence type="ECO:0000256" key="6">
    <source>
        <dbReference type="RuleBase" id="RU003682"/>
    </source>
</evidence>
<keyword evidence="10" id="KW-1185">Reference proteome</keyword>
<name>G7IH10_MEDTR</name>
<reference evidence="8 10" key="1">
    <citation type="journal article" date="2011" name="Nature">
        <title>The Medicago genome provides insight into the evolution of rhizobial symbioses.</title>
        <authorList>
            <person name="Young N.D."/>
            <person name="Debelle F."/>
            <person name="Oldroyd G.E."/>
            <person name="Geurts R."/>
            <person name="Cannon S.B."/>
            <person name="Udvardi M.K."/>
            <person name="Benedito V.A."/>
            <person name="Mayer K.F."/>
            <person name="Gouzy J."/>
            <person name="Schoof H."/>
            <person name="Van de Peer Y."/>
            <person name="Proost S."/>
            <person name="Cook D.R."/>
            <person name="Meyers B.C."/>
            <person name="Spannagl M."/>
            <person name="Cheung F."/>
            <person name="De Mita S."/>
            <person name="Krishnakumar V."/>
            <person name="Gundlach H."/>
            <person name="Zhou S."/>
            <person name="Mudge J."/>
            <person name="Bharti A.K."/>
            <person name="Murray J.D."/>
            <person name="Naoumkina M.A."/>
            <person name="Rosen B."/>
            <person name="Silverstein K.A."/>
            <person name="Tang H."/>
            <person name="Rombauts S."/>
            <person name="Zhao P.X."/>
            <person name="Zhou P."/>
            <person name="Barbe V."/>
            <person name="Bardou P."/>
            <person name="Bechner M."/>
            <person name="Bellec A."/>
            <person name="Berger A."/>
            <person name="Berges H."/>
            <person name="Bidwell S."/>
            <person name="Bisseling T."/>
            <person name="Choisne N."/>
            <person name="Couloux A."/>
            <person name="Denny R."/>
            <person name="Deshpande S."/>
            <person name="Dai X."/>
            <person name="Doyle J.J."/>
            <person name="Dudez A.M."/>
            <person name="Farmer A.D."/>
            <person name="Fouteau S."/>
            <person name="Franken C."/>
            <person name="Gibelin C."/>
            <person name="Gish J."/>
            <person name="Goldstein S."/>
            <person name="Gonzalez A.J."/>
            <person name="Green P.J."/>
            <person name="Hallab A."/>
            <person name="Hartog M."/>
            <person name="Hua A."/>
            <person name="Humphray S.J."/>
            <person name="Jeong D.H."/>
            <person name="Jing Y."/>
            <person name="Jocker A."/>
            <person name="Kenton S.M."/>
            <person name="Kim D.J."/>
            <person name="Klee K."/>
            <person name="Lai H."/>
            <person name="Lang C."/>
            <person name="Lin S."/>
            <person name="Macmil S.L."/>
            <person name="Magdelenat G."/>
            <person name="Matthews L."/>
            <person name="McCorrison J."/>
            <person name="Monaghan E.L."/>
            <person name="Mun J.H."/>
            <person name="Najar F.Z."/>
            <person name="Nicholson C."/>
            <person name="Noirot C."/>
            <person name="O'Bleness M."/>
            <person name="Paule C.R."/>
            <person name="Poulain J."/>
            <person name="Prion F."/>
            <person name="Qin B."/>
            <person name="Qu C."/>
            <person name="Retzel E.F."/>
            <person name="Riddle C."/>
            <person name="Sallet E."/>
            <person name="Samain S."/>
            <person name="Samson N."/>
            <person name="Sanders I."/>
            <person name="Saurat O."/>
            <person name="Scarpelli C."/>
            <person name="Schiex T."/>
            <person name="Segurens B."/>
            <person name="Severin A.J."/>
            <person name="Sherrier D.J."/>
            <person name="Shi R."/>
            <person name="Sims S."/>
            <person name="Singer S.R."/>
            <person name="Sinharoy S."/>
            <person name="Sterck L."/>
            <person name="Viollet A."/>
            <person name="Wang B.B."/>
            <person name="Wang K."/>
            <person name="Wang M."/>
            <person name="Wang X."/>
            <person name="Warfsmann J."/>
            <person name="Weissenbach J."/>
            <person name="White D.D."/>
            <person name="White J.D."/>
            <person name="Wiley G.B."/>
            <person name="Wincker P."/>
            <person name="Xing Y."/>
            <person name="Yang L."/>
            <person name="Yao Z."/>
            <person name="Ying F."/>
            <person name="Zhai J."/>
            <person name="Zhou L."/>
            <person name="Zuber A."/>
            <person name="Denarie J."/>
            <person name="Dixon R.A."/>
            <person name="May G.D."/>
            <person name="Schwartz D.C."/>
            <person name="Rogers J."/>
            <person name="Quetier F."/>
            <person name="Town C.D."/>
            <person name="Roe B.A."/>
        </authorList>
    </citation>
    <scope>NUCLEOTIDE SEQUENCE [LARGE SCALE GENOMIC DNA]</scope>
    <source>
        <strain evidence="8">A17</strain>
        <strain evidence="9 10">cv. Jemalong A17</strain>
    </source>
</reference>
<reference evidence="9" key="3">
    <citation type="submission" date="2015-04" db="UniProtKB">
        <authorList>
            <consortium name="EnsemblPlants"/>
        </authorList>
    </citation>
    <scope>IDENTIFICATION</scope>
    <source>
        <strain evidence="9">cv. Jemalong A17</strain>
    </source>
</reference>
<keyword evidence="4 6" id="KW-0560">Oxidoreductase</keyword>
<dbReference type="GO" id="GO:0051213">
    <property type="term" value="F:dioxygenase activity"/>
    <property type="evidence" value="ECO:0007669"/>
    <property type="project" value="UniProtKB-ARBA"/>
</dbReference>
<dbReference type="Pfam" id="PF14226">
    <property type="entry name" value="DIOX_N"/>
    <property type="match status" value="1"/>
</dbReference>
<evidence type="ECO:0000256" key="1">
    <source>
        <dbReference type="ARBA" id="ARBA00001962"/>
    </source>
</evidence>
<evidence type="ECO:0000256" key="5">
    <source>
        <dbReference type="ARBA" id="ARBA00023004"/>
    </source>
</evidence>
<accession>G7IH10</accession>
<comment type="similarity">
    <text evidence="2 6">Belongs to the iron/ascorbate-dependent oxidoreductase family.</text>
</comment>
<keyword evidence="5 6" id="KW-0408">Iron</keyword>
<dbReference type="Gene3D" id="2.60.120.330">
    <property type="entry name" value="B-lactam Antibiotic, Isopenicillin N Synthase, Chain"/>
    <property type="match status" value="1"/>
</dbReference>
<dbReference type="eggNOG" id="KOG0143">
    <property type="taxonomic scope" value="Eukaryota"/>
</dbReference>
<dbReference type="GO" id="GO:0046872">
    <property type="term" value="F:metal ion binding"/>
    <property type="evidence" value="ECO:0007669"/>
    <property type="project" value="UniProtKB-KW"/>
</dbReference>
<dbReference type="FunFam" id="2.60.120.330:FF:000005">
    <property type="entry name" value="1-aminocyclopropane-1-carboxylate oxidase homolog 1"/>
    <property type="match status" value="1"/>
</dbReference>
<dbReference type="InterPro" id="IPR027443">
    <property type="entry name" value="IPNS-like_sf"/>
</dbReference>
<gene>
    <name evidence="9" type="primary">11405673</name>
    <name evidence="8" type="ordered locus">MTR_2g069020</name>
</gene>
<dbReference type="AlphaFoldDB" id="G7IH10"/>
<dbReference type="Proteomes" id="UP000002051">
    <property type="component" value="Chromosome 2"/>
</dbReference>
<evidence type="ECO:0000313" key="8">
    <source>
        <dbReference type="EMBL" id="AES66414.2"/>
    </source>
</evidence>
<dbReference type="EMBL" id="CM001218">
    <property type="protein sequence ID" value="AES66414.2"/>
    <property type="molecule type" value="Genomic_DNA"/>
</dbReference>
<evidence type="ECO:0000313" key="10">
    <source>
        <dbReference type="Proteomes" id="UP000002051"/>
    </source>
</evidence>
<proteinExistence type="inferred from homology"/>
<evidence type="ECO:0000256" key="3">
    <source>
        <dbReference type="ARBA" id="ARBA00022723"/>
    </source>
</evidence>
<reference evidence="8 10" key="2">
    <citation type="journal article" date="2014" name="BMC Genomics">
        <title>An improved genome release (version Mt4.0) for the model legume Medicago truncatula.</title>
        <authorList>
            <person name="Tang H."/>
            <person name="Krishnakumar V."/>
            <person name="Bidwell S."/>
            <person name="Rosen B."/>
            <person name="Chan A."/>
            <person name="Zhou S."/>
            <person name="Gentzbittel L."/>
            <person name="Childs K.L."/>
            <person name="Yandell M."/>
            <person name="Gundlach H."/>
            <person name="Mayer K.F."/>
            <person name="Schwartz D.C."/>
            <person name="Town C.D."/>
        </authorList>
    </citation>
    <scope>GENOME REANNOTATION</scope>
    <source>
        <strain evidence="9 10">cv. Jemalong A17</strain>
    </source>
</reference>
<dbReference type="SUPFAM" id="SSF51197">
    <property type="entry name" value="Clavaminate synthase-like"/>
    <property type="match status" value="1"/>
</dbReference>